<dbReference type="Proteomes" id="UP000460298">
    <property type="component" value="Unassembled WGS sequence"/>
</dbReference>
<dbReference type="EMBL" id="WBUI01000015">
    <property type="protein sequence ID" value="KAB2931155.1"/>
    <property type="molecule type" value="Genomic_DNA"/>
</dbReference>
<name>A0A833LY38_9LEPT</name>
<gene>
    <name evidence="2" type="primary">gspN</name>
    <name evidence="2" type="ORF">F9K24_14485</name>
</gene>
<keyword evidence="1" id="KW-0472">Membrane</keyword>
<keyword evidence="1" id="KW-0812">Transmembrane</keyword>
<reference evidence="2 3" key="1">
    <citation type="submission" date="2019-10" db="EMBL/GenBank/DDBJ databases">
        <title>Extracellular Electron Transfer in a Candidatus Methanoperedens spp. Enrichment Culture.</title>
        <authorList>
            <person name="Berger S."/>
            <person name="Rangel Shaw D."/>
            <person name="Berben T."/>
            <person name="In 'T Zandt M."/>
            <person name="Frank J."/>
            <person name="Reimann J."/>
            <person name="Jetten M.S.M."/>
            <person name="Welte C.U."/>
        </authorList>
    </citation>
    <scope>NUCLEOTIDE SEQUENCE [LARGE SCALE GENOMIC DNA]</scope>
    <source>
        <strain evidence="2">SB12</strain>
    </source>
</reference>
<comment type="caution">
    <text evidence="2">The sequence shown here is derived from an EMBL/GenBank/DDBJ whole genome shotgun (WGS) entry which is preliminary data.</text>
</comment>
<keyword evidence="1" id="KW-1133">Transmembrane helix</keyword>
<sequence>MATETEEQGIDEELDESLEEEARLSGRQRLWVAVAGVVSFFLFFLLLFPFEGILKSTLQKRLAPALRLEFTSMKLGLIGQTKIDDLSLQSDGGFRLEAENAVADLKKLALIRFAPKGTVRLNGGNFGIGNFGGSFKSLDVNLDMSTVTAPPSQWEGTIQVKLDRLEPEQLPGVLAMLPATPEELTIERFNLPLQFKKGTVDFNQAQIQSPLFTVRLDGTGRLSASLSDTSLDGKVCLRPVDDLETRNEGLYNFYIMNGGAAGGELCMKISGMLMSPNFSPVDQAPAQ</sequence>
<dbReference type="AlphaFoldDB" id="A0A833LY38"/>
<proteinExistence type="predicted"/>
<evidence type="ECO:0000313" key="2">
    <source>
        <dbReference type="EMBL" id="KAB2931155.1"/>
    </source>
</evidence>
<accession>A0A833LY38</accession>
<dbReference type="NCBIfam" id="TIGR04411">
    <property type="entry name" value="T2SS_GspN_Lepto"/>
    <property type="match status" value="1"/>
</dbReference>
<feature type="transmembrane region" description="Helical" evidence="1">
    <location>
        <begin position="30"/>
        <end position="50"/>
    </location>
</feature>
<organism evidence="2 3">
    <name type="scientific">Leptonema illini</name>
    <dbReference type="NCBI Taxonomy" id="183"/>
    <lineage>
        <taxon>Bacteria</taxon>
        <taxon>Pseudomonadati</taxon>
        <taxon>Spirochaetota</taxon>
        <taxon>Spirochaetia</taxon>
        <taxon>Leptospirales</taxon>
        <taxon>Leptospiraceae</taxon>
        <taxon>Leptonema</taxon>
    </lineage>
</organism>
<dbReference type="InterPro" id="IPR030925">
    <property type="entry name" value="T2SS_GspN_Lepto"/>
</dbReference>
<evidence type="ECO:0000256" key="1">
    <source>
        <dbReference type="SAM" id="Phobius"/>
    </source>
</evidence>
<evidence type="ECO:0000313" key="3">
    <source>
        <dbReference type="Proteomes" id="UP000460298"/>
    </source>
</evidence>
<protein>
    <submittedName>
        <fullName evidence="2">Type II secretion system protein GspN</fullName>
    </submittedName>
</protein>